<organism evidence="1 2">
    <name type="scientific">Sphingobium fontiphilum</name>
    <dbReference type="NCBI Taxonomy" id="944425"/>
    <lineage>
        <taxon>Bacteria</taxon>
        <taxon>Pseudomonadati</taxon>
        <taxon>Pseudomonadota</taxon>
        <taxon>Alphaproteobacteria</taxon>
        <taxon>Sphingomonadales</taxon>
        <taxon>Sphingomonadaceae</taxon>
        <taxon>Sphingobium</taxon>
    </lineage>
</organism>
<comment type="caution">
    <text evidence="1">The sequence shown here is derived from an EMBL/GenBank/DDBJ whole genome shotgun (WGS) entry which is preliminary data.</text>
</comment>
<sequence length="31" mass="3450">MIPAMHAELPPITYVTNIFPGEQPGWLLKNA</sequence>
<proteinExistence type="predicted"/>
<protein>
    <submittedName>
        <fullName evidence="1">Uncharacterized protein</fullName>
    </submittedName>
</protein>
<accession>A0A7W6DMZ6</accession>
<dbReference type="AlphaFoldDB" id="A0A7W6DMZ6"/>
<keyword evidence="2" id="KW-1185">Reference proteome</keyword>
<name>A0A7W6DMZ6_9SPHN</name>
<reference evidence="1 2" key="1">
    <citation type="submission" date="2020-08" db="EMBL/GenBank/DDBJ databases">
        <title>Genomic Encyclopedia of Type Strains, Phase IV (KMG-IV): sequencing the most valuable type-strain genomes for metagenomic binning, comparative biology and taxonomic classification.</title>
        <authorList>
            <person name="Goeker M."/>
        </authorList>
    </citation>
    <scope>NUCLEOTIDE SEQUENCE [LARGE SCALE GENOMIC DNA]</scope>
    <source>
        <strain evidence="1 2">DSM 29348</strain>
    </source>
</reference>
<dbReference type="Proteomes" id="UP000552757">
    <property type="component" value="Unassembled WGS sequence"/>
</dbReference>
<evidence type="ECO:0000313" key="2">
    <source>
        <dbReference type="Proteomes" id="UP000552757"/>
    </source>
</evidence>
<evidence type="ECO:0000313" key="1">
    <source>
        <dbReference type="EMBL" id="MBB3981959.1"/>
    </source>
</evidence>
<gene>
    <name evidence="1" type="ORF">GGR44_001618</name>
</gene>
<dbReference type="EMBL" id="JACIEB010000003">
    <property type="protein sequence ID" value="MBB3981959.1"/>
    <property type="molecule type" value="Genomic_DNA"/>
</dbReference>